<reference evidence="2 3" key="1">
    <citation type="journal article" date="2016" name="Nat. Commun.">
        <title>Thousands of microbial genomes shed light on interconnected biogeochemical processes in an aquifer system.</title>
        <authorList>
            <person name="Anantharaman K."/>
            <person name="Brown C.T."/>
            <person name="Hug L.A."/>
            <person name="Sharon I."/>
            <person name="Castelle C.J."/>
            <person name="Probst A.J."/>
            <person name="Thomas B.C."/>
            <person name="Singh A."/>
            <person name="Wilkins M.J."/>
            <person name="Karaoz U."/>
            <person name="Brodie E.L."/>
            <person name="Williams K.H."/>
            <person name="Hubbard S.S."/>
            <person name="Banfield J.F."/>
        </authorList>
    </citation>
    <scope>NUCLEOTIDE SEQUENCE [LARGE SCALE GENOMIC DNA]</scope>
</reference>
<organism evidence="2 3">
    <name type="scientific">Candidatus Uhrbacteria bacterium RIFCSPLOWO2_02_FULL_48_18</name>
    <dbReference type="NCBI Taxonomy" id="1802408"/>
    <lineage>
        <taxon>Bacteria</taxon>
        <taxon>Candidatus Uhriibacteriota</taxon>
    </lineage>
</organism>
<dbReference type="InterPro" id="IPR038727">
    <property type="entry name" value="NadR/Ttd14_AAA_dom"/>
</dbReference>
<dbReference type="InterPro" id="IPR053227">
    <property type="entry name" value="TRPL-trafficking_regulator"/>
</dbReference>
<evidence type="ECO:0000313" key="2">
    <source>
        <dbReference type="EMBL" id="OGL88133.1"/>
    </source>
</evidence>
<dbReference type="GO" id="GO:0035091">
    <property type="term" value="F:phosphatidylinositol binding"/>
    <property type="evidence" value="ECO:0007669"/>
    <property type="project" value="TreeGrafter"/>
</dbReference>
<dbReference type="GO" id="GO:0005525">
    <property type="term" value="F:GTP binding"/>
    <property type="evidence" value="ECO:0007669"/>
    <property type="project" value="TreeGrafter"/>
</dbReference>
<dbReference type="Gene3D" id="2.40.320.10">
    <property type="entry name" value="Hypothetical Protein Pfu-838710-001"/>
    <property type="match status" value="1"/>
</dbReference>
<dbReference type="EMBL" id="MGEQ01000001">
    <property type="protein sequence ID" value="OGL88133.1"/>
    <property type="molecule type" value="Genomic_DNA"/>
</dbReference>
<gene>
    <name evidence="2" type="ORF">A3I41_00170</name>
</gene>
<sequence>MEVSVSDYPIERERRWLVKDFDRGVLESFGVIRKYIRQGYFDVLGERSFRVRIIDGKKAVVTLKTGSGEYRTEREHEINLEAANVMFDATTYVVGKTRYVIDGWELDLFDGSLQGIVVLEYEAHGDEPIPELPSWIHDAIDVTDSLTNLHLARMAKEISGDVNEHVSRYLEPKLPKIVLTGGPCSGKSTLMREIMEKYGDRVHCVPEVATILIAQVGILPDAKDEAHNARFQKILYRVQRSFEEAAELQAIKDGKQVIILDRGTLDAVAYFEGEINEQRQALFSIATGVNVRDELKRYDQVIYLAPPSREVYEAQRTNNAARLETFEQAMKLADRTCEAWLVREIPEWSYFRFKHVGGNTWEEKRDTAFDALRMFFL</sequence>
<dbReference type="GO" id="GO:0070300">
    <property type="term" value="F:phosphatidic acid binding"/>
    <property type="evidence" value="ECO:0007669"/>
    <property type="project" value="TreeGrafter"/>
</dbReference>
<dbReference type="Proteomes" id="UP000176593">
    <property type="component" value="Unassembled WGS sequence"/>
</dbReference>
<dbReference type="InterPro" id="IPR033469">
    <property type="entry name" value="CYTH-like_dom_sf"/>
</dbReference>
<dbReference type="Pfam" id="PF13521">
    <property type="entry name" value="AAA_28"/>
    <property type="match status" value="1"/>
</dbReference>
<protein>
    <recommendedName>
        <fullName evidence="1">NadR/Ttd14 AAA domain-containing protein</fullName>
    </recommendedName>
</protein>
<accession>A0A1F7VCI2</accession>
<dbReference type="SUPFAM" id="SSF52540">
    <property type="entry name" value="P-loop containing nucleoside triphosphate hydrolases"/>
    <property type="match status" value="1"/>
</dbReference>
<dbReference type="PANTHER" id="PTHR34932:SF1">
    <property type="entry name" value="TRPL TRANSLOCATION DEFECT PROTEIN 14"/>
    <property type="match status" value="1"/>
</dbReference>
<name>A0A1F7VCI2_9BACT</name>
<proteinExistence type="predicted"/>
<dbReference type="PANTHER" id="PTHR34932">
    <property type="entry name" value="TRPL TRANSLOCATION DEFECT PROTEIN 14"/>
    <property type="match status" value="1"/>
</dbReference>
<dbReference type="Gene3D" id="3.40.50.300">
    <property type="entry name" value="P-loop containing nucleotide triphosphate hydrolases"/>
    <property type="match status" value="1"/>
</dbReference>
<evidence type="ECO:0000259" key="1">
    <source>
        <dbReference type="Pfam" id="PF13521"/>
    </source>
</evidence>
<dbReference type="AlphaFoldDB" id="A0A1F7VCI2"/>
<evidence type="ECO:0000313" key="3">
    <source>
        <dbReference type="Proteomes" id="UP000176593"/>
    </source>
</evidence>
<comment type="caution">
    <text evidence="2">The sequence shown here is derived from an EMBL/GenBank/DDBJ whole genome shotgun (WGS) entry which is preliminary data.</text>
</comment>
<dbReference type="InterPro" id="IPR027417">
    <property type="entry name" value="P-loop_NTPase"/>
</dbReference>
<dbReference type="SUPFAM" id="SSF55154">
    <property type="entry name" value="CYTH-like phosphatases"/>
    <property type="match status" value="1"/>
</dbReference>
<feature type="domain" description="NadR/Ttd14 AAA" evidence="1">
    <location>
        <begin position="176"/>
        <end position="344"/>
    </location>
</feature>